<proteinExistence type="predicted"/>
<dbReference type="InterPro" id="IPR043502">
    <property type="entry name" value="DNA/RNA_pol_sf"/>
</dbReference>
<name>A0A699HZV4_TANCI</name>
<accession>A0A699HZV4</accession>
<gene>
    <name evidence="1" type="ORF">Tci_458506</name>
</gene>
<comment type="caution">
    <text evidence="1">The sequence shown here is derived from an EMBL/GenBank/DDBJ whole genome shotgun (WGS) entry which is preliminary data.</text>
</comment>
<dbReference type="AlphaFoldDB" id="A0A699HZV4"/>
<dbReference type="CDD" id="cd09272">
    <property type="entry name" value="RNase_HI_RT_Ty1"/>
    <property type="match status" value="1"/>
</dbReference>
<protein>
    <submittedName>
        <fullName evidence="1">Ribonuclease H-like domain-containing protein</fullName>
    </submittedName>
</protein>
<dbReference type="EMBL" id="BKCJ010217164">
    <property type="protein sequence ID" value="GEY86532.1"/>
    <property type="molecule type" value="Genomic_DNA"/>
</dbReference>
<dbReference type="SUPFAM" id="SSF56672">
    <property type="entry name" value="DNA/RNA polymerases"/>
    <property type="match status" value="1"/>
</dbReference>
<reference evidence="1" key="1">
    <citation type="journal article" date="2019" name="Sci. Rep.">
        <title>Draft genome of Tanacetum cinerariifolium, the natural source of mosquito coil.</title>
        <authorList>
            <person name="Yamashiro T."/>
            <person name="Shiraishi A."/>
            <person name="Satake H."/>
            <person name="Nakayama K."/>
        </authorList>
    </citation>
    <scope>NUCLEOTIDE SEQUENCE</scope>
</reference>
<organism evidence="1">
    <name type="scientific">Tanacetum cinerariifolium</name>
    <name type="common">Dalmatian daisy</name>
    <name type="synonym">Chrysanthemum cinerariifolium</name>
    <dbReference type="NCBI Taxonomy" id="118510"/>
    <lineage>
        <taxon>Eukaryota</taxon>
        <taxon>Viridiplantae</taxon>
        <taxon>Streptophyta</taxon>
        <taxon>Embryophyta</taxon>
        <taxon>Tracheophyta</taxon>
        <taxon>Spermatophyta</taxon>
        <taxon>Magnoliopsida</taxon>
        <taxon>eudicotyledons</taxon>
        <taxon>Gunneridae</taxon>
        <taxon>Pentapetalae</taxon>
        <taxon>asterids</taxon>
        <taxon>campanulids</taxon>
        <taxon>Asterales</taxon>
        <taxon>Asteraceae</taxon>
        <taxon>Asteroideae</taxon>
        <taxon>Anthemideae</taxon>
        <taxon>Anthemidinae</taxon>
        <taxon>Tanacetum</taxon>
    </lineage>
</organism>
<sequence length="376" mass="42312">MVTRAKAGILKTLERMNCHVTTNSSLPRSYVHVALLDEYNALISNGMWVLVSLLANISVVRSIYNISYLLIYVDDIILTTSSSAFLHRVIVLLHGEFAMTNLGSLNYFLGISAQRSSVDTRSKLGADGDPISDPTLYRSLAGFYLSQSTYAQEILKRTHMQKCNPCRTPIDTRSKLGVNSDLVSDPTLYRSLAGAIQYLTFTRPDISYAVQHLTGYTNIDWAGFSVTRRSTSGYCVFLSDNLLSWSAKQHVTLSRTSAEVEYRGVANVAAETVWVRNLLHDLHAPLFIATFVYFDNVSVVYLSANPVQHQRTKHIEIHIHFIRDFVASGQVRVFYVLRGFSMLIYLFTKGLPSALFLEFRSSLNVRRPPAQSVRVY</sequence>
<dbReference type="PANTHER" id="PTHR11439:SF524">
    <property type="entry name" value="RNA-DIRECTED DNA POLYMERASE, PROTEIN KINASE RLK-PELLE-DLSV FAMILY"/>
    <property type="match status" value="1"/>
</dbReference>
<evidence type="ECO:0000313" key="1">
    <source>
        <dbReference type="EMBL" id="GEY86532.1"/>
    </source>
</evidence>
<dbReference type="PANTHER" id="PTHR11439">
    <property type="entry name" value="GAG-POL-RELATED RETROTRANSPOSON"/>
    <property type="match status" value="1"/>
</dbReference>